<accession>A0A928Z5A6</accession>
<feature type="region of interest" description="Disordered" evidence="1">
    <location>
        <begin position="20"/>
        <end position="49"/>
    </location>
</feature>
<dbReference type="Proteomes" id="UP000625316">
    <property type="component" value="Unassembled WGS sequence"/>
</dbReference>
<dbReference type="EMBL" id="JADEXQ010000076">
    <property type="protein sequence ID" value="MBE9031802.1"/>
    <property type="molecule type" value="Genomic_DNA"/>
</dbReference>
<dbReference type="CDD" id="cd12797">
    <property type="entry name" value="M23_peptidase"/>
    <property type="match status" value="1"/>
</dbReference>
<feature type="domain" description="M23ase beta-sheet core" evidence="2">
    <location>
        <begin position="324"/>
        <end position="421"/>
    </location>
</feature>
<dbReference type="Pfam" id="PF01551">
    <property type="entry name" value="Peptidase_M23"/>
    <property type="match status" value="1"/>
</dbReference>
<reference evidence="3" key="1">
    <citation type="submission" date="2020-10" db="EMBL/GenBank/DDBJ databases">
        <authorList>
            <person name="Castelo-Branco R."/>
            <person name="Eusebio N."/>
            <person name="Adriana R."/>
            <person name="Vieira A."/>
            <person name="Brugerolle De Fraissinette N."/>
            <person name="Rezende De Castro R."/>
            <person name="Schneider M.P."/>
            <person name="Vasconcelos V."/>
            <person name="Leao P.N."/>
        </authorList>
    </citation>
    <scope>NUCLEOTIDE SEQUENCE</scope>
    <source>
        <strain evidence="3">LEGE 11480</strain>
    </source>
</reference>
<dbReference type="CDD" id="cd00736">
    <property type="entry name" value="lambda_lys-like"/>
    <property type="match status" value="1"/>
</dbReference>
<dbReference type="RefSeq" id="WP_264326630.1">
    <property type="nucleotide sequence ID" value="NZ_JADEXQ010000076.1"/>
</dbReference>
<dbReference type="InterPro" id="IPR016047">
    <property type="entry name" value="M23ase_b-sheet_dom"/>
</dbReference>
<dbReference type="Gene3D" id="2.70.70.10">
    <property type="entry name" value="Glucose Permease (Domain IIA)"/>
    <property type="match status" value="1"/>
</dbReference>
<dbReference type="SUPFAM" id="SSF53955">
    <property type="entry name" value="Lysozyme-like"/>
    <property type="match status" value="1"/>
</dbReference>
<keyword evidence="4" id="KW-1185">Reference proteome</keyword>
<organism evidence="3 4">
    <name type="scientific">Romeriopsis navalis LEGE 11480</name>
    <dbReference type="NCBI Taxonomy" id="2777977"/>
    <lineage>
        <taxon>Bacteria</taxon>
        <taxon>Bacillati</taxon>
        <taxon>Cyanobacteriota</taxon>
        <taxon>Cyanophyceae</taxon>
        <taxon>Leptolyngbyales</taxon>
        <taxon>Leptolyngbyaceae</taxon>
        <taxon>Romeriopsis</taxon>
        <taxon>Romeriopsis navalis</taxon>
    </lineage>
</organism>
<evidence type="ECO:0000259" key="2">
    <source>
        <dbReference type="Pfam" id="PF01551"/>
    </source>
</evidence>
<dbReference type="GO" id="GO:0004222">
    <property type="term" value="F:metalloendopeptidase activity"/>
    <property type="evidence" value="ECO:0007669"/>
    <property type="project" value="TreeGrafter"/>
</dbReference>
<dbReference type="Gene3D" id="1.10.530.10">
    <property type="match status" value="1"/>
</dbReference>
<comment type="caution">
    <text evidence="3">The sequence shown here is derived from an EMBL/GenBank/DDBJ whole genome shotgun (WGS) entry which is preliminary data.</text>
</comment>
<protein>
    <submittedName>
        <fullName evidence="3">Peptidoglycan DD-metalloendopeptidase family protein</fullName>
    </submittedName>
</protein>
<dbReference type="SUPFAM" id="SSF51261">
    <property type="entry name" value="Duplicated hybrid motif"/>
    <property type="match status" value="1"/>
</dbReference>
<gene>
    <name evidence="3" type="ORF">IQ266_18875</name>
</gene>
<evidence type="ECO:0000256" key="1">
    <source>
        <dbReference type="SAM" id="MobiDB-lite"/>
    </source>
</evidence>
<proteinExistence type="predicted"/>
<dbReference type="AlphaFoldDB" id="A0A928Z5A6"/>
<dbReference type="PANTHER" id="PTHR21666:SF270">
    <property type="entry name" value="MUREIN HYDROLASE ACTIVATOR ENVC"/>
    <property type="match status" value="1"/>
</dbReference>
<dbReference type="InterPro" id="IPR023346">
    <property type="entry name" value="Lysozyme-like_dom_sf"/>
</dbReference>
<dbReference type="InterPro" id="IPR050570">
    <property type="entry name" value="Cell_wall_metabolism_enzyme"/>
</dbReference>
<sequence>MNPTSLVIDMGLKFNEAAQRWQHTSGRKKGRFATEGEIPDNATPAPGRSIGANELESLLEQIRILSKRNNRILSDQEDRRGFVMFLASAAMSIGLANLSHGISDGLYSAHYNYKQAETFVKACSAKPWDCLWRKIPGPDFNPLVSPQGNVSAMLDLIAYAEGTNSAYNISYTGKRFSGYADHPRALYTANGISSDAAGRYQFLSTTWDKLARKHGLTDFSPANQDRAAIELMKECKGYGAAVRGDVPAFSNRCWNTWASIGSSSGQRLDKRQSTVPLKRLQAKYQEFQRDLNSGETPAKPLAKLTLTSPMNPKRLHPVTGETRPHNGADYACALGEIVRSPIAGKFSKGMPDPNGFGNTWGHITSQTDATIATIGHTRKLLVNDQQLVKKGQPIAECGSEGISSGPHLHLEIRRNGKLINPEEVLKP</sequence>
<evidence type="ECO:0000313" key="3">
    <source>
        <dbReference type="EMBL" id="MBE9031802.1"/>
    </source>
</evidence>
<dbReference type="InterPro" id="IPR011055">
    <property type="entry name" value="Dup_hybrid_motif"/>
</dbReference>
<dbReference type="PANTHER" id="PTHR21666">
    <property type="entry name" value="PEPTIDASE-RELATED"/>
    <property type="match status" value="1"/>
</dbReference>
<evidence type="ECO:0000313" key="4">
    <source>
        <dbReference type="Proteomes" id="UP000625316"/>
    </source>
</evidence>
<name>A0A928Z5A6_9CYAN</name>